<feature type="region of interest" description="Disordered" evidence="1">
    <location>
        <begin position="548"/>
        <end position="570"/>
    </location>
</feature>
<feature type="region of interest" description="Disordered" evidence="1">
    <location>
        <begin position="501"/>
        <end position="522"/>
    </location>
</feature>
<organism evidence="3 4">
    <name type="scientific">Shinella sumterensis</name>
    <dbReference type="NCBI Taxonomy" id="1967501"/>
    <lineage>
        <taxon>Bacteria</taxon>
        <taxon>Pseudomonadati</taxon>
        <taxon>Pseudomonadota</taxon>
        <taxon>Alphaproteobacteria</taxon>
        <taxon>Hyphomicrobiales</taxon>
        <taxon>Rhizobiaceae</taxon>
        <taxon>Shinella</taxon>
    </lineage>
</organism>
<keyword evidence="4" id="KW-1185">Reference proteome</keyword>
<gene>
    <name evidence="3" type="ORF">Q9313_11820</name>
</gene>
<feature type="signal peptide" evidence="2">
    <location>
        <begin position="1"/>
        <end position="18"/>
    </location>
</feature>
<evidence type="ECO:0000313" key="3">
    <source>
        <dbReference type="EMBL" id="WLR96407.1"/>
    </source>
</evidence>
<keyword evidence="2" id="KW-0732">Signal</keyword>
<proteinExistence type="predicted"/>
<dbReference type="AlphaFoldDB" id="A0AA50H5Z0"/>
<dbReference type="RefSeq" id="WP_306036772.1">
    <property type="nucleotide sequence ID" value="NZ_CP132302.1"/>
</dbReference>
<dbReference type="Gene3D" id="1.25.40.10">
    <property type="entry name" value="Tetratricopeptide repeat domain"/>
    <property type="match status" value="2"/>
</dbReference>
<evidence type="ECO:0000256" key="2">
    <source>
        <dbReference type="SAM" id="SignalP"/>
    </source>
</evidence>
<dbReference type="Proteomes" id="UP001234585">
    <property type="component" value="Chromosome"/>
</dbReference>
<accession>A0AA50H5Z0</accession>
<sequence length="727" mass="79812">MKSILMALVLVSAGAASVAGLSFRLPGDQPQDVLRMAAGADGRGKTEKSPRVELAQADGNAQQVPANETTTTAQTTQTTQAAETTQAKPAVDESALRYFASRGDTVRLNAEIARLRALYPTWTPPENPLAIPENEDKQLEAMWALYSQSRYADVRTAIAARQKEDPQWTPPADLVERLDIAEKRAALIAASNAGNSQEVVRLGAETPSLLTCSDADVLWRVAEAFVKVDRVPRAKDAFGYMLDNCTDGPVRLATVQKAAAVLGYADMQDLLARERVATDGTKEFDPIRPDLARRFVSEGDDEPKLTVASEYLKIVEKLLADDGLASDALLLGWYHLRRDENALAEPFFRKARSIEDSASAAQGLSLILLARKQPAEAEDVMYAWRTSSDQAMETYLAATANLMALDPMPTIDAKVLNRIAQVTVEEKHPETGEQFGWYALAMDQPRTATEWFSQVLRWKADYEPAAYGLGVARLRLEDRAGLAAVKQAWASRSERIARLGEADTGDDAAPLRREREQRAVQADRRLPARDVVAEERPAVVEEVATRTQRTVRTTTRSTASADCRSTRDPAGLPPASALSLGWCLMERNRPMEAAQAFEVALGGQGTVRSDAAYGQSLAYLRAGLTSDAAVAATKAKLEQRRGAELQSAILADRAVASFRAQRYRETLAYLDQRQQIRAEPVDLMVMRAYAYKNLGMRGDAFRLFEALGETGRRDAIRALAELRAERR</sequence>
<feature type="chain" id="PRO_5041296409" evidence="2">
    <location>
        <begin position="19"/>
        <end position="727"/>
    </location>
</feature>
<reference evidence="3 4" key="1">
    <citation type="submission" date="2023-08" db="EMBL/GenBank/DDBJ databases">
        <title>Pathogen: clinical or host-associated sample.</title>
        <authorList>
            <person name="Hergert J."/>
            <person name="Casey R."/>
            <person name="Wagner J."/>
            <person name="Young E.L."/>
            <person name="Oakeson K.F."/>
        </authorList>
    </citation>
    <scope>NUCLEOTIDE SEQUENCE [LARGE SCALE GENOMIC DNA]</scope>
    <source>
        <strain evidence="3 4">1760953</strain>
    </source>
</reference>
<protein>
    <submittedName>
        <fullName evidence="3">Cellulose synthase</fullName>
    </submittedName>
</protein>
<name>A0AA50H5Z0_9HYPH</name>
<dbReference type="InterPro" id="IPR011990">
    <property type="entry name" value="TPR-like_helical_dom_sf"/>
</dbReference>
<evidence type="ECO:0000313" key="4">
    <source>
        <dbReference type="Proteomes" id="UP001234585"/>
    </source>
</evidence>
<dbReference type="SUPFAM" id="SSF48452">
    <property type="entry name" value="TPR-like"/>
    <property type="match status" value="1"/>
</dbReference>
<evidence type="ECO:0000256" key="1">
    <source>
        <dbReference type="SAM" id="MobiDB-lite"/>
    </source>
</evidence>
<feature type="compositionally biased region" description="Low complexity" evidence="1">
    <location>
        <begin position="548"/>
        <end position="563"/>
    </location>
</feature>
<feature type="compositionally biased region" description="Low complexity" evidence="1">
    <location>
        <begin position="68"/>
        <end position="87"/>
    </location>
</feature>
<feature type="compositionally biased region" description="Basic and acidic residues" evidence="1">
    <location>
        <begin position="509"/>
        <end position="522"/>
    </location>
</feature>
<dbReference type="EMBL" id="CP132302">
    <property type="protein sequence ID" value="WLR96407.1"/>
    <property type="molecule type" value="Genomic_DNA"/>
</dbReference>
<feature type="region of interest" description="Disordered" evidence="1">
    <location>
        <begin position="56"/>
        <end position="89"/>
    </location>
</feature>